<dbReference type="PANTHER" id="PTHR44414">
    <property type="entry name" value="PROTEIN NEDD1"/>
    <property type="match status" value="1"/>
</dbReference>
<organism evidence="3 4">
    <name type="scientific">Laccaria amethystina LaAM-08-1</name>
    <dbReference type="NCBI Taxonomy" id="1095629"/>
    <lineage>
        <taxon>Eukaryota</taxon>
        <taxon>Fungi</taxon>
        <taxon>Dikarya</taxon>
        <taxon>Basidiomycota</taxon>
        <taxon>Agaricomycotina</taxon>
        <taxon>Agaricomycetes</taxon>
        <taxon>Agaricomycetidae</taxon>
        <taxon>Agaricales</taxon>
        <taxon>Agaricineae</taxon>
        <taxon>Hydnangiaceae</taxon>
        <taxon>Laccaria</taxon>
    </lineage>
</organism>
<feature type="compositionally biased region" description="Low complexity" evidence="2">
    <location>
        <begin position="493"/>
        <end position="533"/>
    </location>
</feature>
<feature type="coiled-coil region" evidence="1">
    <location>
        <begin position="744"/>
        <end position="778"/>
    </location>
</feature>
<dbReference type="STRING" id="1095629.A0A0C9X835"/>
<dbReference type="SUPFAM" id="SSF50978">
    <property type="entry name" value="WD40 repeat-like"/>
    <property type="match status" value="1"/>
</dbReference>
<reference evidence="3 4" key="1">
    <citation type="submission" date="2014-04" db="EMBL/GenBank/DDBJ databases">
        <authorList>
            <consortium name="DOE Joint Genome Institute"/>
            <person name="Kuo A."/>
            <person name="Kohler A."/>
            <person name="Nagy L.G."/>
            <person name="Floudas D."/>
            <person name="Copeland A."/>
            <person name="Barry K.W."/>
            <person name="Cichocki N."/>
            <person name="Veneault-Fourrey C."/>
            <person name="LaButti K."/>
            <person name="Lindquist E.A."/>
            <person name="Lipzen A."/>
            <person name="Lundell T."/>
            <person name="Morin E."/>
            <person name="Murat C."/>
            <person name="Sun H."/>
            <person name="Tunlid A."/>
            <person name="Henrissat B."/>
            <person name="Grigoriev I.V."/>
            <person name="Hibbett D.S."/>
            <person name="Martin F."/>
            <person name="Nordberg H.P."/>
            <person name="Cantor M.N."/>
            <person name="Hua S.X."/>
        </authorList>
    </citation>
    <scope>NUCLEOTIDE SEQUENCE [LARGE SCALE GENOMIC DNA]</scope>
    <source>
        <strain evidence="3 4">LaAM-08-1</strain>
    </source>
</reference>
<dbReference type="GO" id="GO:0036064">
    <property type="term" value="C:ciliary basal body"/>
    <property type="evidence" value="ECO:0007669"/>
    <property type="project" value="TreeGrafter"/>
</dbReference>
<reference evidence="4" key="2">
    <citation type="submission" date="2015-01" db="EMBL/GenBank/DDBJ databases">
        <title>Evolutionary Origins and Diversification of the Mycorrhizal Mutualists.</title>
        <authorList>
            <consortium name="DOE Joint Genome Institute"/>
            <consortium name="Mycorrhizal Genomics Consortium"/>
            <person name="Kohler A."/>
            <person name="Kuo A."/>
            <person name="Nagy L.G."/>
            <person name="Floudas D."/>
            <person name="Copeland A."/>
            <person name="Barry K.W."/>
            <person name="Cichocki N."/>
            <person name="Veneault-Fourrey C."/>
            <person name="LaButti K."/>
            <person name="Lindquist E.A."/>
            <person name="Lipzen A."/>
            <person name="Lundell T."/>
            <person name="Morin E."/>
            <person name="Murat C."/>
            <person name="Riley R."/>
            <person name="Ohm R."/>
            <person name="Sun H."/>
            <person name="Tunlid A."/>
            <person name="Henrissat B."/>
            <person name="Grigoriev I.V."/>
            <person name="Hibbett D.S."/>
            <person name="Martin F."/>
        </authorList>
    </citation>
    <scope>NUCLEOTIDE SEQUENCE [LARGE SCALE GENOMIC DNA]</scope>
    <source>
        <strain evidence="4">LaAM-08-1</strain>
    </source>
</reference>
<feature type="compositionally biased region" description="Low complexity" evidence="2">
    <location>
        <begin position="550"/>
        <end position="564"/>
    </location>
</feature>
<feature type="compositionally biased region" description="Low complexity" evidence="2">
    <location>
        <begin position="317"/>
        <end position="326"/>
    </location>
</feature>
<dbReference type="GO" id="GO:0007020">
    <property type="term" value="P:microtubule nucleation"/>
    <property type="evidence" value="ECO:0007669"/>
    <property type="project" value="TreeGrafter"/>
</dbReference>
<dbReference type="GO" id="GO:0000922">
    <property type="term" value="C:spindle pole"/>
    <property type="evidence" value="ECO:0007669"/>
    <property type="project" value="TreeGrafter"/>
</dbReference>
<dbReference type="Proteomes" id="UP000054477">
    <property type="component" value="Unassembled WGS sequence"/>
</dbReference>
<gene>
    <name evidence="3" type="ORF">K443DRAFT_678517</name>
</gene>
<dbReference type="InterPro" id="IPR052818">
    <property type="entry name" value="NEDD1_Spindle_Assembly"/>
</dbReference>
<keyword evidence="1" id="KW-0175">Coiled coil</keyword>
<keyword evidence="4" id="KW-1185">Reference proteome</keyword>
<proteinExistence type="predicted"/>
<accession>A0A0C9X835</accession>
<dbReference type="OrthoDB" id="1602884at2759"/>
<feature type="region of interest" description="Disordered" evidence="2">
    <location>
        <begin position="616"/>
        <end position="703"/>
    </location>
</feature>
<dbReference type="AlphaFoldDB" id="A0A0C9X835"/>
<dbReference type="EMBL" id="KN838609">
    <property type="protein sequence ID" value="KIK01251.1"/>
    <property type="molecule type" value="Genomic_DNA"/>
</dbReference>
<feature type="compositionally biased region" description="Polar residues" evidence="2">
    <location>
        <begin position="421"/>
        <end position="430"/>
    </location>
</feature>
<dbReference type="HOGENOM" id="CLU_020126_0_0_1"/>
<dbReference type="GO" id="GO:0005814">
    <property type="term" value="C:centriole"/>
    <property type="evidence" value="ECO:0007669"/>
    <property type="project" value="TreeGrafter"/>
</dbReference>
<dbReference type="GO" id="GO:0005737">
    <property type="term" value="C:cytoplasm"/>
    <property type="evidence" value="ECO:0007669"/>
    <property type="project" value="TreeGrafter"/>
</dbReference>
<evidence type="ECO:0000256" key="1">
    <source>
        <dbReference type="SAM" id="Coils"/>
    </source>
</evidence>
<evidence type="ECO:0000313" key="4">
    <source>
        <dbReference type="Proteomes" id="UP000054477"/>
    </source>
</evidence>
<dbReference type="InterPro" id="IPR001680">
    <property type="entry name" value="WD40_rpt"/>
</dbReference>
<dbReference type="GO" id="GO:0043015">
    <property type="term" value="F:gamma-tubulin binding"/>
    <property type="evidence" value="ECO:0007669"/>
    <property type="project" value="TreeGrafter"/>
</dbReference>
<feature type="compositionally biased region" description="Polar residues" evidence="2">
    <location>
        <begin position="694"/>
        <end position="703"/>
    </location>
</feature>
<dbReference type="InterPro" id="IPR015943">
    <property type="entry name" value="WD40/YVTN_repeat-like_dom_sf"/>
</dbReference>
<evidence type="ECO:0000256" key="2">
    <source>
        <dbReference type="SAM" id="MobiDB-lite"/>
    </source>
</evidence>
<dbReference type="PANTHER" id="PTHR44414:SF1">
    <property type="entry name" value="PROTEIN NEDD1"/>
    <property type="match status" value="1"/>
</dbReference>
<dbReference type="SMART" id="SM00320">
    <property type="entry name" value="WD40"/>
    <property type="match status" value="4"/>
</dbReference>
<dbReference type="Gene3D" id="2.130.10.10">
    <property type="entry name" value="YVTN repeat-like/Quinoprotein amine dehydrogenase"/>
    <property type="match status" value="2"/>
</dbReference>
<evidence type="ECO:0008006" key="5">
    <source>
        <dbReference type="Google" id="ProtNLM"/>
    </source>
</evidence>
<feature type="compositionally biased region" description="Low complexity" evidence="2">
    <location>
        <begin position="452"/>
        <end position="472"/>
    </location>
</feature>
<name>A0A0C9X835_9AGAR</name>
<evidence type="ECO:0000313" key="3">
    <source>
        <dbReference type="EMBL" id="KIK01251.1"/>
    </source>
</evidence>
<dbReference type="InterPro" id="IPR036322">
    <property type="entry name" value="WD40_repeat_dom_sf"/>
</dbReference>
<protein>
    <recommendedName>
        <fullName evidence="5">WD40 repeat-like protein</fullName>
    </recommendedName>
</protein>
<sequence length="780" mass="83201">MLAATTTDTLCITDPAVLKKAPSSIPSCLDLTNPPTASSWSFDNAFLYLSSAHTIHKYDPSLNSLTNVYTSDGPDSITHLVLKDKGTLLFAVGDKIQVLEGGKVTRTFDSHKSPVTSLSVSNDSTLLSSTSTGAAHVYNLSLGSHTVLRGLTGQSIHACTFHPHARTRLLLACGKQLMVYDTTRPSGPSKTVVMSESVSGNITSVACSPFSKTLVAVATSGGFVGLIDLEKEKALFRTLNLKLPLTSIGFSPEGAAIYLGTENGKLLITDLRALDKPPRTVVLSEIGSRIETISVQKKVKPVADTSAKPSATELTRRTSATAAKSAVPSPARRKAARVGSGTSPATRRLPSSLKDGRVTSSPLSGTVPKKKVLSPARDPHRNSASTGDMSLELKSLGTLRGNTQTTPVKKAENSPPVIGPSPTTIKTSISAGKLRSSAATTTTDDPPRRARTVPSVSSRTRKSSITSTTTSIPPQPTSSDDKLAVPTTKTRPRTAFSASRATSESASAVSSRSGRTGTGSSATSSSRPSSSASLAGERRATSPVPPVPSLPRLLSGRSTSRTPSPDLPTPPAGLITPITAHKQKQKQKVNMGVLGLSTPEVDRWINAGKGVDINEKAKERERGKGKGKGKSVGFRDDEDEEEKEKERERERSLSMQVSPIRRSAATTTTSLSGLPSTSSGLQDKTWAPSPLRASASNLNNNGSTPAHELLKTIVQDVMYDYQREARQEMVGLHLDLVRMGRGWKKELRTLMDEYVGDLRELREENKLLREENERLRRGYC</sequence>
<dbReference type="GO" id="GO:0000278">
    <property type="term" value="P:mitotic cell cycle"/>
    <property type="evidence" value="ECO:0007669"/>
    <property type="project" value="TreeGrafter"/>
</dbReference>
<feature type="compositionally biased region" description="Low complexity" evidence="2">
    <location>
        <begin position="658"/>
        <end position="680"/>
    </location>
</feature>
<feature type="region of interest" description="Disordered" evidence="2">
    <location>
        <begin position="299"/>
        <end position="575"/>
    </location>
</feature>
<feature type="compositionally biased region" description="Low complexity" evidence="2">
    <location>
        <begin position="435"/>
        <end position="444"/>
    </location>
</feature>